<evidence type="ECO:0000256" key="3">
    <source>
        <dbReference type="ARBA" id="ARBA00006676"/>
    </source>
</evidence>
<comment type="cofactor">
    <cofactor evidence="1">
        <name>Zn(2+)</name>
        <dbReference type="ChEBI" id="CHEBI:29105"/>
    </cofactor>
</comment>
<feature type="region of interest" description="Disordered" evidence="11">
    <location>
        <begin position="977"/>
        <end position="1055"/>
    </location>
</feature>
<feature type="region of interest" description="Disordered" evidence="11">
    <location>
        <begin position="921"/>
        <end position="955"/>
    </location>
</feature>
<dbReference type="InterPro" id="IPR032466">
    <property type="entry name" value="Metal_Hydrolase"/>
</dbReference>
<evidence type="ECO:0000256" key="1">
    <source>
        <dbReference type="ARBA" id="ARBA00001947"/>
    </source>
</evidence>
<evidence type="ECO:0000256" key="5">
    <source>
        <dbReference type="ARBA" id="ARBA00022723"/>
    </source>
</evidence>
<proteinExistence type="inferred from homology"/>
<organism evidence="12 13">
    <name type="scientific">Hyaloscypha variabilis (strain UAMH 11265 / GT02V1 / F)</name>
    <name type="common">Meliniomyces variabilis</name>
    <dbReference type="NCBI Taxonomy" id="1149755"/>
    <lineage>
        <taxon>Eukaryota</taxon>
        <taxon>Fungi</taxon>
        <taxon>Dikarya</taxon>
        <taxon>Ascomycota</taxon>
        <taxon>Pezizomycotina</taxon>
        <taxon>Leotiomycetes</taxon>
        <taxon>Helotiales</taxon>
        <taxon>Hyaloscyphaceae</taxon>
        <taxon>Hyaloscypha</taxon>
        <taxon>Hyaloscypha variabilis</taxon>
    </lineage>
</organism>
<dbReference type="Gene3D" id="4.10.800.20">
    <property type="match status" value="1"/>
</dbReference>
<comment type="pathway">
    <text evidence="2">Purine metabolism; IMP biosynthesis via salvage pathway; IMP from AMP: step 1/1.</text>
</comment>
<accession>A0A2J6RKI8</accession>
<keyword evidence="6" id="KW-0378">Hydrolase</keyword>
<dbReference type="Pfam" id="PF19326">
    <property type="entry name" value="AMP_deaminase"/>
    <property type="match status" value="1"/>
</dbReference>
<dbReference type="STRING" id="1149755.A0A2J6RKI8"/>
<dbReference type="GO" id="GO:0046872">
    <property type="term" value="F:metal ion binding"/>
    <property type="evidence" value="ECO:0007669"/>
    <property type="project" value="UniProtKB-KW"/>
</dbReference>
<dbReference type="GO" id="GO:0003876">
    <property type="term" value="F:AMP deaminase activity"/>
    <property type="evidence" value="ECO:0007669"/>
    <property type="project" value="UniProtKB-EC"/>
</dbReference>
<evidence type="ECO:0000256" key="2">
    <source>
        <dbReference type="ARBA" id="ARBA00004955"/>
    </source>
</evidence>
<keyword evidence="5" id="KW-0479">Metal-binding</keyword>
<feature type="region of interest" description="Disordered" evidence="11">
    <location>
        <begin position="81"/>
        <end position="100"/>
    </location>
</feature>
<gene>
    <name evidence="12" type="ORF">L207DRAFT_430241</name>
</gene>
<dbReference type="GO" id="GO:0005829">
    <property type="term" value="C:cytosol"/>
    <property type="evidence" value="ECO:0007669"/>
    <property type="project" value="TreeGrafter"/>
</dbReference>
<evidence type="ECO:0000256" key="6">
    <source>
        <dbReference type="ARBA" id="ARBA00022801"/>
    </source>
</evidence>
<dbReference type="PROSITE" id="PS00485">
    <property type="entry name" value="A_DEAMINASE"/>
    <property type="match status" value="1"/>
</dbReference>
<comment type="similarity">
    <text evidence="3">Belongs to the metallo-dependent hydrolases superfamily. Adenosine and AMP deaminases family.</text>
</comment>
<keyword evidence="8" id="KW-0546">Nucleotide metabolism</keyword>
<dbReference type="EC" id="3.5.4.6" evidence="4"/>
<feature type="compositionally biased region" description="Polar residues" evidence="11">
    <location>
        <begin position="866"/>
        <end position="884"/>
    </location>
</feature>
<dbReference type="OrthoDB" id="1723809at2759"/>
<dbReference type="PANTHER" id="PTHR11359:SF0">
    <property type="entry name" value="AMP DEAMINASE"/>
    <property type="match status" value="1"/>
</dbReference>
<dbReference type="FunFam" id="3.20.20.140:FF:000214">
    <property type="entry name" value="AMP deaminase Amd1, putative (AFU_orthologue AFUA_8G02860)"/>
    <property type="match status" value="1"/>
</dbReference>
<dbReference type="SUPFAM" id="SSF51556">
    <property type="entry name" value="Metallo-dependent hydrolases"/>
    <property type="match status" value="1"/>
</dbReference>
<evidence type="ECO:0000256" key="9">
    <source>
        <dbReference type="ARBA" id="ARBA00072037"/>
    </source>
</evidence>
<dbReference type="Proteomes" id="UP000235786">
    <property type="component" value="Unassembled WGS sequence"/>
</dbReference>
<evidence type="ECO:0000256" key="4">
    <source>
        <dbReference type="ARBA" id="ARBA00012775"/>
    </source>
</evidence>
<keyword evidence="7" id="KW-0862">Zinc</keyword>
<dbReference type="InterPro" id="IPR006650">
    <property type="entry name" value="A/AMP_deam_AS"/>
</dbReference>
<protein>
    <recommendedName>
        <fullName evidence="9">AMP deaminase</fullName>
        <ecNumber evidence="4">3.5.4.6</ecNumber>
    </recommendedName>
    <alternativeName>
        <fullName evidence="10">Myoadenylate deaminase</fullName>
    </alternativeName>
</protein>
<dbReference type="Gene3D" id="3.20.20.140">
    <property type="entry name" value="Metal-dependent hydrolases"/>
    <property type="match status" value="1"/>
</dbReference>
<dbReference type="FunFam" id="4.10.800.20:FF:000001">
    <property type="entry name" value="AMP deaminase"/>
    <property type="match status" value="1"/>
</dbReference>
<dbReference type="NCBIfam" id="TIGR01429">
    <property type="entry name" value="AMP_deaminase"/>
    <property type="match status" value="1"/>
</dbReference>
<feature type="compositionally biased region" description="Acidic residues" evidence="11">
    <location>
        <begin position="1039"/>
        <end position="1055"/>
    </location>
</feature>
<dbReference type="PANTHER" id="PTHR11359">
    <property type="entry name" value="AMP DEAMINASE"/>
    <property type="match status" value="1"/>
</dbReference>
<dbReference type="UniPathway" id="UPA00591">
    <property type="reaction ID" value="UER00663"/>
</dbReference>
<dbReference type="GO" id="GO:0046033">
    <property type="term" value="P:AMP metabolic process"/>
    <property type="evidence" value="ECO:0007669"/>
    <property type="project" value="TreeGrafter"/>
</dbReference>
<sequence>MQEGMLPRDIQRKTAYYDYAAEKQLSQADAKLFYQRSQLEAQKTGGSNWGNSQSSPQGSPVLVPRSFSNVFDAEQAEMRRSGSVKSMVSGHSVAQSSGNYKPSFPVGLADLSKHPESNTVQEPSFSSRPGHLPRTASLLRADRDARDHKTHPDIPHEPKPLLETEGLHGAGAGVGVGNGAGGFADNDAHITSELSTIYTNIQKILDIRHKYMRLSLQQDGDNPKDDPNWNIYPPPPEPAWYEEKDRRNGENSLAGSMILPERPQTRGNDQVRSSSSTTALHPPHDPQAPKSPRKKRKPGQDIGEDFEIEDVLPVPGPSDISFRLDGNSVYQVYENSEAEEVDTPIINIPTIREFYMDLESVLNISSDGPSKSFAFRRLQYLEGKFNLYVLLNEYQEMADSKRVPHRDFYNVRKVDTHVHHSACMNQKHLLRFIKSKMKKCPDEVVMFRDGKHLTLEEVFQSINLTAYDLSIDTLDMHAHTDSFHRFDKFNLKYNPIGESRLRTIFLKTDNFINGRYLAEITKEVISDLESSKYQMAEWRISIYGRAIDEWDKLAAWVVDNKLFSHNIRWLIQVPRLFDVYKSTGLMENFEEVIVNLFQPLFEVTKDPTSHPKLHIFLQRVIGFDSVDDESKPERRLYRKFPVPNMWDSKQNPPYSYWIYYLFSNMASLNVWRKQRGFNTFVLRPHCGEAGDTDHLAAAVVCCHSISHGLLLRKVPLLQYIFYLEQIGVAMSPLSNNALFLAYERNPFLSYFKRGLNVSLSTDDPLQFAFTKEPLIEEYSVAAQIYKLSAVDMCELAKNSVTQSGFEFAIKQRWLGPDFNLPGVRGNTMAKSNVPNIREGFRHETLLQELAMIEKYTTLATPTIATSATAEQDPAQSTSHQSPALTQVGPRKTTNASSAALDTLPSYQQFPAQAARIPVNHSQTKLDTQQPTQENGSPLQPATSRDHTRTSSVVLSPKLAGLARETSWPVDGYGDLHLSGSEPRIFPGVVSRTQRRDSRAGQAVRQGSQSETDGDGSIGKGSVGKRGRGNAGLDGSVDEKVEESDGDMEEAGGTDE</sequence>
<dbReference type="FunFam" id="3.20.20.140:FF:000300">
    <property type="entry name" value="Uncharacterized protein"/>
    <property type="match status" value="1"/>
</dbReference>
<feature type="compositionally biased region" description="Polar residues" evidence="11">
    <location>
        <begin position="41"/>
        <end position="58"/>
    </location>
</feature>
<feature type="region of interest" description="Disordered" evidence="11">
    <location>
        <begin position="41"/>
        <end position="64"/>
    </location>
</feature>
<feature type="compositionally biased region" description="Polar residues" evidence="11">
    <location>
        <begin position="921"/>
        <end position="942"/>
    </location>
</feature>
<dbReference type="GO" id="GO:0032264">
    <property type="term" value="P:IMP salvage"/>
    <property type="evidence" value="ECO:0007669"/>
    <property type="project" value="UniProtKB-UniPathway"/>
</dbReference>
<dbReference type="CDD" id="cd01319">
    <property type="entry name" value="AMPD"/>
    <property type="match status" value="1"/>
</dbReference>
<dbReference type="AlphaFoldDB" id="A0A2J6RKI8"/>
<evidence type="ECO:0000256" key="7">
    <source>
        <dbReference type="ARBA" id="ARBA00022833"/>
    </source>
</evidence>
<evidence type="ECO:0000256" key="11">
    <source>
        <dbReference type="SAM" id="MobiDB-lite"/>
    </source>
</evidence>
<feature type="compositionally biased region" description="Polar residues" evidence="11">
    <location>
        <begin position="117"/>
        <end position="127"/>
    </location>
</feature>
<evidence type="ECO:0000313" key="13">
    <source>
        <dbReference type="Proteomes" id="UP000235786"/>
    </source>
</evidence>
<keyword evidence="13" id="KW-1185">Reference proteome</keyword>
<evidence type="ECO:0000313" key="12">
    <source>
        <dbReference type="EMBL" id="PMD39022.1"/>
    </source>
</evidence>
<feature type="region of interest" description="Disordered" evidence="11">
    <location>
        <begin position="217"/>
        <end position="307"/>
    </location>
</feature>
<dbReference type="InterPro" id="IPR006329">
    <property type="entry name" value="AMPD"/>
</dbReference>
<name>A0A2J6RKI8_HYAVF</name>
<feature type="compositionally biased region" description="Polar residues" evidence="11">
    <location>
        <begin position="265"/>
        <end position="279"/>
    </location>
</feature>
<feature type="region of interest" description="Disordered" evidence="11">
    <location>
        <begin position="866"/>
        <end position="894"/>
    </location>
</feature>
<reference evidence="12 13" key="1">
    <citation type="submission" date="2016-04" db="EMBL/GenBank/DDBJ databases">
        <title>A degradative enzymes factory behind the ericoid mycorrhizal symbiosis.</title>
        <authorList>
            <consortium name="DOE Joint Genome Institute"/>
            <person name="Martino E."/>
            <person name="Morin E."/>
            <person name="Grelet G."/>
            <person name="Kuo A."/>
            <person name="Kohler A."/>
            <person name="Daghino S."/>
            <person name="Barry K."/>
            <person name="Choi C."/>
            <person name="Cichocki N."/>
            <person name="Clum A."/>
            <person name="Copeland A."/>
            <person name="Hainaut M."/>
            <person name="Haridas S."/>
            <person name="Labutti K."/>
            <person name="Lindquist E."/>
            <person name="Lipzen A."/>
            <person name="Khouja H.-R."/>
            <person name="Murat C."/>
            <person name="Ohm R."/>
            <person name="Olson A."/>
            <person name="Spatafora J."/>
            <person name="Veneault-Fourrey C."/>
            <person name="Henrissat B."/>
            <person name="Grigoriev I."/>
            <person name="Martin F."/>
            <person name="Perotto S."/>
        </authorList>
    </citation>
    <scope>NUCLEOTIDE SEQUENCE [LARGE SCALE GENOMIC DNA]</scope>
    <source>
        <strain evidence="12 13">F</strain>
    </source>
</reference>
<feature type="region of interest" description="Disordered" evidence="11">
    <location>
        <begin position="105"/>
        <end position="133"/>
    </location>
</feature>
<dbReference type="EMBL" id="KZ613947">
    <property type="protein sequence ID" value="PMD39022.1"/>
    <property type="molecule type" value="Genomic_DNA"/>
</dbReference>
<evidence type="ECO:0000256" key="10">
    <source>
        <dbReference type="ARBA" id="ARBA00078830"/>
    </source>
</evidence>
<evidence type="ECO:0000256" key="8">
    <source>
        <dbReference type="ARBA" id="ARBA00023080"/>
    </source>
</evidence>